<reference evidence="1 2" key="1">
    <citation type="journal article" date="2014" name="Genome Announc.">
        <title>Draft Genome Sequence of Fervidicella metallireducens Strain AeBT, an Iron-Reducing Thermoanaerobe from the Great Artesian Basin.</title>
        <authorList>
            <person name="Patel B.K."/>
        </authorList>
    </citation>
    <scope>NUCLEOTIDE SEQUENCE [LARGE SCALE GENOMIC DNA]</scope>
    <source>
        <strain evidence="1 2">AeB</strain>
    </source>
</reference>
<dbReference type="EMBL" id="AZQP01000001">
    <property type="protein sequence ID" value="EYE89851.1"/>
    <property type="molecule type" value="Genomic_DNA"/>
</dbReference>
<accession>A0A017RZ36</accession>
<dbReference type="OrthoDB" id="1953694at2"/>
<proteinExistence type="predicted"/>
<gene>
    <name evidence="1" type="ORF">Q428_00085</name>
</gene>
<keyword evidence="2" id="KW-1185">Reference proteome</keyword>
<dbReference type="STRING" id="1403537.Q428_00085"/>
<dbReference type="Proteomes" id="UP000019681">
    <property type="component" value="Unassembled WGS sequence"/>
</dbReference>
<sequence length="157" mass="18673">MIFKPDEVANLKKGRTIHVEIKEGDVRVLKRNFCGVYELFPEDNSCQTEYFEDLNLFKNRYGNVHKKFPLYNICKQRLDIYPVAEEKDCRYILKWFSEYGKIIYQRTKTFAGLDIDYYIWISDMENTISSFQVVKDDHHFTLSIGSKNIVNSLKYAI</sequence>
<comment type="caution">
    <text evidence="1">The sequence shown here is derived from an EMBL/GenBank/DDBJ whole genome shotgun (WGS) entry which is preliminary data.</text>
</comment>
<dbReference type="RefSeq" id="WP_035377036.1">
    <property type="nucleotide sequence ID" value="NZ_AZQP01000001.1"/>
</dbReference>
<evidence type="ECO:0000313" key="2">
    <source>
        <dbReference type="Proteomes" id="UP000019681"/>
    </source>
</evidence>
<protein>
    <submittedName>
        <fullName evidence="1">Uncharacterized protein</fullName>
    </submittedName>
</protein>
<organism evidence="1 2">
    <name type="scientific">Fervidicella metallireducens AeB</name>
    <dbReference type="NCBI Taxonomy" id="1403537"/>
    <lineage>
        <taxon>Bacteria</taxon>
        <taxon>Bacillati</taxon>
        <taxon>Bacillota</taxon>
        <taxon>Clostridia</taxon>
        <taxon>Eubacteriales</taxon>
        <taxon>Clostridiaceae</taxon>
        <taxon>Fervidicella</taxon>
    </lineage>
</organism>
<name>A0A017RZ36_9CLOT</name>
<evidence type="ECO:0000313" key="1">
    <source>
        <dbReference type="EMBL" id="EYE89851.1"/>
    </source>
</evidence>
<dbReference type="AlphaFoldDB" id="A0A017RZ36"/>